<evidence type="ECO:0000256" key="3">
    <source>
        <dbReference type="ARBA" id="ARBA00022723"/>
    </source>
</evidence>
<dbReference type="PROSITE" id="PS00086">
    <property type="entry name" value="CYTOCHROME_P450"/>
    <property type="match status" value="1"/>
</dbReference>
<keyword evidence="3 7" id="KW-0479">Metal-binding</keyword>
<keyword evidence="6 8" id="KW-0503">Monooxygenase</keyword>
<sequence length="447" mass="50243">MPPGPFPYPFIGNAPQMIGDAIVLNSVSFIRDARLGRKDDLSGKKRESVYPQNLIFSERGFIAADFSPAYLFRKRVFVSALHIFGSGIEHASKQARKAVDLAIEEIDSKQGLPISPKNLFATSISAQLWVWLTSSEVSLNDQVIKDIIKLGDIMGQTALFATLYQLLPMLVYLPTRFSRRLKRAQQLKKRICPPEFKAHKKTFMPGVIRDITDSLISAYEKEIAKETSKDIGSIEDIPGIVLDIILAGSETTSSSMSWFMLYMILNPDMQEIIQKEIDLAVGGDRTPCWNDAKNMPYLQAALCEVQRAVTLVVLAPTSTRRDITIAGYHIPKGTAVLANLNKAHHDEREWPEPEKFKPERFLDSDGKFVGWSKIQHFIPFGLGRRECAGQSLAKILMVTFAASLLHRYKFELPEGAEIPTTEVTEPHLVMRPQDFEVVAKERCDMTM</sequence>
<keyword evidence="9" id="KW-0456">Lyase</keyword>
<dbReference type="InterPro" id="IPR036396">
    <property type="entry name" value="Cyt_P450_sf"/>
</dbReference>
<evidence type="ECO:0000313" key="10">
    <source>
        <dbReference type="Proteomes" id="UP001152795"/>
    </source>
</evidence>
<evidence type="ECO:0000256" key="8">
    <source>
        <dbReference type="RuleBase" id="RU000461"/>
    </source>
</evidence>
<dbReference type="PRINTS" id="PR00463">
    <property type="entry name" value="EP450I"/>
</dbReference>
<gene>
    <name evidence="9" type="ORF">PACLA_8A040127</name>
</gene>
<keyword evidence="4 8" id="KW-0560">Oxidoreductase</keyword>
<keyword evidence="10" id="KW-1185">Reference proteome</keyword>
<protein>
    <submittedName>
        <fullName evidence="9">Steroid 17-alpha-hydroxylase 17,20 lyase-like</fullName>
    </submittedName>
</protein>
<dbReference type="PANTHER" id="PTHR24289:SF1">
    <property type="entry name" value="STEROID 17-ALPHA-HYDROXYLASE_17,20 LYASE"/>
    <property type="match status" value="1"/>
</dbReference>
<dbReference type="AlphaFoldDB" id="A0A6S7GNM3"/>
<evidence type="ECO:0000256" key="5">
    <source>
        <dbReference type="ARBA" id="ARBA00023004"/>
    </source>
</evidence>
<name>A0A6S7GNM3_PARCT</name>
<dbReference type="SUPFAM" id="SSF48264">
    <property type="entry name" value="Cytochrome P450"/>
    <property type="match status" value="1"/>
</dbReference>
<dbReference type="GO" id="GO:0016829">
    <property type="term" value="F:lyase activity"/>
    <property type="evidence" value="ECO:0007669"/>
    <property type="project" value="UniProtKB-KW"/>
</dbReference>
<keyword evidence="5 7" id="KW-0408">Iron</keyword>
<comment type="cofactor">
    <cofactor evidence="7">
        <name>heme</name>
        <dbReference type="ChEBI" id="CHEBI:30413"/>
    </cofactor>
</comment>
<dbReference type="InterPro" id="IPR002401">
    <property type="entry name" value="Cyt_P450_E_grp-I"/>
</dbReference>
<evidence type="ECO:0000313" key="9">
    <source>
        <dbReference type="EMBL" id="CAB3993648.1"/>
    </source>
</evidence>
<dbReference type="GO" id="GO:0005506">
    <property type="term" value="F:iron ion binding"/>
    <property type="evidence" value="ECO:0007669"/>
    <property type="project" value="InterPro"/>
</dbReference>
<reference evidence="9" key="1">
    <citation type="submission" date="2020-04" db="EMBL/GenBank/DDBJ databases">
        <authorList>
            <person name="Alioto T."/>
            <person name="Alioto T."/>
            <person name="Gomez Garrido J."/>
        </authorList>
    </citation>
    <scope>NUCLEOTIDE SEQUENCE</scope>
    <source>
        <strain evidence="9">A484AB</strain>
    </source>
</reference>
<dbReference type="PRINTS" id="PR00385">
    <property type="entry name" value="P450"/>
</dbReference>
<evidence type="ECO:0000256" key="1">
    <source>
        <dbReference type="ARBA" id="ARBA00010617"/>
    </source>
</evidence>
<evidence type="ECO:0000256" key="6">
    <source>
        <dbReference type="ARBA" id="ARBA00023033"/>
    </source>
</evidence>
<dbReference type="EMBL" id="CACRXK020002301">
    <property type="protein sequence ID" value="CAB3993648.1"/>
    <property type="molecule type" value="Genomic_DNA"/>
</dbReference>
<accession>A0A6S7GNM3</accession>
<dbReference type="PANTHER" id="PTHR24289">
    <property type="entry name" value="STEROID 17-ALPHA-HYDROXYLASE/17,20 LYASE"/>
    <property type="match status" value="1"/>
</dbReference>
<dbReference type="Gene3D" id="1.10.630.10">
    <property type="entry name" value="Cytochrome P450"/>
    <property type="match status" value="1"/>
</dbReference>
<feature type="binding site" description="axial binding residue" evidence="7">
    <location>
        <position position="387"/>
    </location>
    <ligand>
        <name>heme</name>
        <dbReference type="ChEBI" id="CHEBI:30413"/>
    </ligand>
    <ligandPart>
        <name>Fe</name>
        <dbReference type="ChEBI" id="CHEBI:18248"/>
    </ligandPart>
</feature>
<dbReference type="GO" id="GO:0004508">
    <property type="term" value="F:steroid 17-alpha-monooxygenase activity"/>
    <property type="evidence" value="ECO:0007669"/>
    <property type="project" value="TreeGrafter"/>
</dbReference>
<dbReference type="GO" id="GO:0020037">
    <property type="term" value="F:heme binding"/>
    <property type="evidence" value="ECO:0007669"/>
    <property type="project" value="InterPro"/>
</dbReference>
<dbReference type="OrthoDB" id="3934656at2759"/>
<evidence type="ECO:0000256" key="2">
    <source>
        <dbReference type="ARBA" id="ARBA00022617"/>
    </source>
</evidence>
<evidence type="ECO:0000256" key="4">
    <source>
        <dbReference type="ARBA" id="ARBA00023002"/>
    </source>
</evidence>
<dbReference type="Pfam" id="PF00067">
    <property type="entry name" value="p450"/>
    <property type="match status" value="1"/>
</dbReference>
<dbReference type="InterPro" id="IPR001128">
    <property type="entry name" value="Cyt_P450"/>
</dbReference>
<organism evidence="9 10">
    <name type="scientific">Paramuricea clavata</name>
    <name type="common">Red gorgonian</name>
    <name type="synonym">Violescent sea-whip</name>
    <dbReference type="NCBI Taxonomy" id="317549"/>
    <lineage>
        <taxon>Eukaryota</taxon>
        <taxon>Metazoa</taxon>
        <taxon>Cnidaria</taxon>
        <taxon>Anthozoa</taxon>
        <taxon>Octocorallia</taxon>
        <taxon>Malacalcyonacea</taxon>
        <taxon>Plexauridae</taxon>
        <taxon>Paramuricea</taxon>
    </lineage>
</organism>
<dbReference type="GO" id="GO:0042446">
    <property type="term" value="P:hormone biosynthetic process"/>
    <property type="evidence" value="ECO:0007669"/>
    <property type="project" value="TreeGrafter"/>
</dbReference>
<dbReference type="GO" id="GO:0042448">
    <property type="term" value="P:progesterone metabolic process"/>
    <property type="evidence" value="ECO:0007669"/>
    <property type="project" value="TreeGrafter"/>
</dbReference>
<evidence type="ECO:0000256" key="7">
    <source>
        <dbReference type="PIRSR" id="PIRSR602401-1"/>
    </source>
</evidence>
<proteinExistence type="inferred from homology"/>
<dbReference type="InterPro" id="IPR017972">
    <property type="entry name" value="Cyt_P450_CS"/>
</dbReference>
<comment type="caution">
    <text evidence="9">The sequence shown here is derived from an EMBL/GenBank/DDBJ whole genome shotgun (WGS) entry which is preliminary data.</text>
</comment>
<dbReference type="Proteomes" id="UP001152795">
    <property type="component" value="Unassembled WGS sequence"/>
</dbReference>
<keyword evidence="2 7" id="KW-0349">Heme</keyword>
<comment type="similarity">
    <text evidence="1 8">Belongs to the cytochrome P450 family.</text>
</comment>